<name>A0AAN7X4H0_ELEMC</name>
<reference evidence="10 11" key="1">
    <citation type="journal article" date="2023" name="Genes (Basel)">
        <title>Chromosome-Level Genome Assembly and Circadian Gene Repertoire of the Patagonia Blennie Eleginops maclovinus-The Closest Ancestral Proxy of Antarctic Cryonotothenioids.</title>
        <authorList>
            <person name="Cheng C.C."/>
            <person name="Rivera-Colon A.G."/>
            <person name="Minhas B.F."/>
            <person name="Wilson L."/>
            <person name="Rayamajhi N."/>
            <person name="Vargas-Chacoff L."/>
            <person name="Catchen J.M."/>
        </authorList>
    </citation>
    <scope>NUCLEOTIDE SEQUENCE [LARGE SCALE GENOMIC DNA]</scope>
    <source>
        <strain evidence="10">JMC-PN-2008</strain>
    </source>
</reference>
<reference evidence="10 11" key="2">
    <citation type="journal article" date="2023" name="Mol. Biol. Evol.">
        <title>Genomics of Secondarily Temperate Adaptation in the Only Non-Antarctic Icefish.</title>
        <authorList>
            <person name="Rivera-Colon A.G."/>
            <person name="Rayamajhi N."/>
            <person name="Minhas B.F."/>
            <person name="Madrigal G."/>
            <person name="Bilyk K.T."/>
            <person name="Yoon V."/>
            <person name="Hune M."/>
            <person name="Gregory S."/>
            <person name="Cheng C.H.C."/>
            <person name="Catchen J.M."/>
        </authorList>
    </citation>
    <scope>NUCLEOTIDE SEQUENCE [LARGE SCALE GENOMIC DNA]</scope>
    <source>
        <strain evidence="10">JMC-PN-2008</strain>
    </source>
</reference>
<evidence type="ECO:0000259" key="9">
    <source>
        <dbReference type="Pfam" id="PF14669"/>
    </source>
</evidence>
<dbReference type="InterPro" id="IPR038952">
    <property type="entry name" value="TOPAZ1"/>
</dbReference>
<dbReference type="Pfam" id="PF14669">
    <property type="entry name" value="Asp_Glu_race_2"/>
    <property type="match status" value="1"/>
</dbReference>
<evidence type="ECO:0000313" key="10">
    <source>
        <dbReference type="EMBL" id="KAK5855365.1"/>
    </source>
</evidence>
<feature type="compositionally biased region" description="Acidic residues" evidence="8">
    <location>
        <begin position="663"/>
        <end position="683"/>
    </location>
</feature>
<comment type="function">
    <text evidence="1">Important for normal spermatogenesis and male fertility. Specifically required for progression to the post-meiotic stages of spermatocyte development. Seems to be necessary for normal expression levels of a number of testis-expressed gene transcripts, although its role in this process is unclear.</text>
</comment>
<evidence type="ECO:0000256" key="2">
    <source>
        <dbReference type="ARBA" id="ARBA00004514"/>
    </source>
</evidence>
<feature type="compositionally biased region" description="Polar residues" evidence="8">
    <location>
        <begin position="573"/>
        <end position="592"/>
    </location>
</feature>
<feature type="domain" description="Protein TOPAZ1" evidence="9">
    <location>
        <begin position="1094"/>
        <end position="1267"/>
    </location>
</feature>
<evidence type="ECO:0000256" key="6">
    <source>
        <dbReference type="ARBA" id="ARBA00022871"/>
    </source>
</evidence>
<feature type="region of interest" description="Disordered" evidence="8">
    <location>
        <begin position="845"/>
        <end position="884"/>
    </location>
</feature>
<dbReference type="InterPro" id="IPR029435">
    <property type="entry name" value="TOPAZ1_dom"/>
</dbReference>
<dbReference type="PANTHER" id="PTHR35671:SF1">
    <property type="entry name" value="PROTEIN TOPAZ1"/>
    <property type="match status" value="1"/>
</dbReference>
<evidence type="ECO:0000256" key="8">
    <source>
        <dbReference type="SAM" id="MobiDB-lite"/>
    </source>
</evidence>
<evidence type="ECO:0000256" key="3">
    <source>
        <dbReference type="ARBA" id="ARBA00016464"/>
    </source>
</evidence>
<evidence type="ECO:0000256" key="5">
    <source>
        <dbReference type="ARBA" id="ARBA00022782"/>
    </source>
</evidence>
<feature type="region of interest" description="Disordered" evidence="8">
    <location>
        <begin position="144"/>
        <end position="180"/>
    </location>
</feature>
<protein>
    <recommendedName>
        <fullName evidence="3">Protein TOPAZ1</fullName>
    </recommendedName>
    <alternativeName>
        <fullName evidence="7">Testis- and ovary-specific PAZ domain-containing protein 1</fullName>
    </alternativeName>
</protein>
<accession>A0AAN7X4H0</accession>
<feature type="compositionally biased region" description="Acidic residues" evidence="8">
    <location>
        <begin position="595"/>
        <end position="607"/>
    </location>
</feature>
<feature type="compositionally biased region" description="Polar residues" evidence="8">
    <location>
        <begin position="729"/>
        <end position="744"/>
    </location>
</feature>
<feature type="compositionally biased region" description="Polar residues" evidence="8">
    <location>
        <begin position="423"/>
        <end position="436"/>
    </location>
</feature>
<keyword evidence="11" id="KW-1185">Reference proteome</keyword>
<feature type="compositionally biased region" description="Basic and acidic residues" evidence="8">
    <location>
        <begin position="608"/>
        <end position="622"/>
    </location>
</feature>
<feature type="region of interest" description="Disordered" evidence="8">
    <location>
        <begin position="551"/>
        <end position="757"/>
    </location>
</feature>
<feature type="compositionally biased region" description="Polar residues" evidence="8">
    <location>
        <begin position="702"/>
        <end position="717"/>
    </location>
</feature>
<evidence type="ECO:0000256" key="1">
    <source>
        <dbReference type="ARBA" id="ARBA00002132"/>
    </source>
</evidence>
<feature type="compositionally biased region" description="Low complexity" evidence="8">
    <location>
        <begin position="162"/>
        <end position="176"/>
    </location>
</feature>
<dbReference type="Proteomes" id="UP001346869">
    <property type="component" value="Unassembled WGS sequence"/>
</dbReference>
<feature type="compositionally biased region" description="Polar residues" evidence="8">
    <location>
        <begin position="849"/>
        <end position="871"/>
    </location>
</feature>
<feature type="compositionally biased region" description="Basic and acidic residues" evidence="8">
    <location>
        <begin position="684"/>
        <end position="701"/>
    </location>
</feature>
<feature type="region of interest" description="Disordered" evidence="8">
    <location>
        <begin position="342"/>
        <end position="367"/>
    </location>
</feature>
<organism evidence="10 11">
    <name type="scientific">Eleginops maclovinus</name>
    <name type="common">Patagonian blennie</name>
    <name type="synonym">Eleginus maclovinus</name>
    <dbReference type="NCBI Taxonomy" id="56733"/>
    <lineage>
        <taxon>Eukaryota</taxon>
        <taxon>Metazoa</taxon>
        <taxon>Chordata</taxon>
        <taxon>Craniata</taxon>
        <taxon>Vertebrata</taxon>
        <taxon>Euteleostomi</taxon>
        <taxon>Actinopterygii</taxon>
        <taxon>Neopterygii</taxon>
        <taxon>Teleostei</taxon>
        <taxon>Neoteleostei</taxon>
        <taxon>Acanthomorphata</taxon>
        <taxon>Eupercaria</taxon>
        <taxon>Perciformes</taxon>
        <taxon>Notothenioidei</taxon>
        <taxon>Eleginopidae</taxon>
        <taxon>Eleginops</taxon>
    </lineage>
</organism>
<feature type="region of interest" description="Disordered" evidence="8">
    <location>
        <begin position="38"/>
        <end position="64"/>
    </location>
</feature>
<dbReference type="GO" id="GO:0005829">
    <property type="term" value="C:cytosol"/>
    <property type="evidence" value="ECO:0007669"/>
    <property type="project" value="UniProtKB-SubCell"/>
</dbReference>
<feature type="compositionally biased region" description="Basic and acidic residues" evidence="8">
    <location>
        <begin position="632"/>
        <end position="644"/>
    </location>
</feature>
<sequence length="1486" mass="164615">MHPSPARLAGSDGSLGTDAKASGCCPCGDSKYVSLQRITSGKHRQQSSSGGTEQPTVEVNDDKGATDTSKKIMIWINQYPKVVLFDIAQKLETTAGFSFKPGCLRHNQQQITESVSAKNKEFCSKAQSEKSVCGALSLTKYQSHRTNAQTTSSHTASNSLQSRTSKWSATSSASSSPGECAQKRQCRSPVYGRDVEEDPGPGCNLVEPKIHKRLKLGDGVEGGTLPLYSLYKDPAETESVDKEMSGVERAVCDSSCFGSTEKENNVHNRPCEEKDNPTNHHGAEVSSGVFSQTNQVETDSFTCQRARAHIRKIQCSCARTCMSWPFSKSSLIPKPHHADCPAEPIDLSTRKNSKSPSDQIQPGVSSKRKNEELLKAHSEASLSTVCHVYNREENGESILEKHLTVSSLSREFASHRMKAEEPSLSSDKATFSNPSQRGKEPQTDIVLIASSPVKGPELDSSMSIPSPSALGLRDWETHTTLTPMSFPFTHSGASSLSATPSYVCMSSTPKRMVNAGDKALFTCEETQIMSCSSPFAPSHTSFDSYQSSLVLPQDGQEREEELLTHKRDPLMLSTDTSPQGRSLESLFLQSQDCPEKEDDEGEEEEDKSMDSSKPKLLPECHMPEMVNCNNENSKEDLEHDREDLEGVSETTPMEVESSPCNDENVEDGNEEEIQDETHNEDDMEQVHEKSDQVPSETKIKETLTSGALTEPSASSSSVEDDGGAFSDEGQPSSTGGKESNTSEVAGSDMDESVKEDTLDEVTAYKRDILLVNMTEDDPELFGNLPPDSLLKLGPTWVKKAPKCRPVGVVKMLKRRKDKKRVSLELNQRLTSVHTYGGGSVITRQKSRTLRPQWSGNPSATQSNPCCSTEEPTMSHPDDNNNNNIPPPMTARTGSLIRKEPYTRGFSNQKSDFYYRNYLSKTMSGDFKTGSYLHVHVEIEEKLCIDTVMRYSQNATCLEEAGDVFTGYYKNNPPGMYFSMHVLLALLWALLESCMVSKILSVLSVSLAHCIVPGHGFLLALCNTVREQGLTSVVPRIVQLLFKMASAGLDLSFNCIKNTPEFQQMVDSVSLFSVSANPNSPFPECPDFGHSIVEIQLCAKQEKWKRMGQVFQHICLSSKHPNQLVQISSRITIALLSGSKDKLPLPFAAFAETVFQGEDKESLSWCFLGRIGVSLMLRYHKTQKWSKGREVVEVLTALKVNYSRIKGLFGNENKASRCHMITVATELLLLSGRVEGALNALREDNWFLRSSFWPCETADLDSRTRALIRLTEQTSRRDTLEVLCNLPGFRELNDLSNVPRYGTLFNTHLLVCVNRQILSVASDTVDFMLCKKLSVDPLLLKILLNKLGKPNLWHRARTLFRNSLNCGYYPEVFTSFMALTVPCSLGEVELTLALEMLVMVSSMDILHLSETSTSCLSIILRRNQSSEIEYLSAGSRLLSAACIPQPKLAVRYTAVDSSRDQVFSLNVSSARCWLHQNRLWANEVWRH</sequence>
<comment type="subcellular location">
    <subcellularLocation>
        <location evidence="2">Cytoplasm</location>
        <location evidence="2">Cytosol</location>
    </subcellularLocation>
</comment>
<keyword evidence="6" id="KW-0744">Spermatogenesis</keyword>
<feature type="compositionally biased region" description="Polar residues" evidence="8">
    <location>
        <begin position="46"/>
        <end position="57"/>
    </location>
</feature>
<keyword evidence="5" id="KW-0221">Differentiation</keyword>
<feature type="region of interest" description="Disordered" evidence="8">
    <location>
        <begin position="265"/>
        <end position="285"/>
    </location>
</feature>
<gene>
    <name evidence="10" type="ORF">PBY51_005468</name>
</gene>
<feature type="compositionally biased region" description="Polar residues" evidence="8">
    <location>
        <begin position="144"/>
        <end position="161"/>
    </location>
</feature>
<keyword evidence="4" id="KW-0963">Cytoplasm</keyword>
<feature type="compositionally biased region" description="Polar residues" evidence="8">
    <location>
        <begin position="354"/>
        <end position="364"/>
    </location>
</feature>
<feature type="compositionally biased region" description="Basic and acidic residues" evidence="8">
    <location>
        <begin position="265"/>
        <end position="283"/>
    </location>
</feature>
<dbReference type="PANTHER" id="PTHR35671">
    <property type="entry name" value="PROTEIN TOPAZ1"/>
    <property type="match status" value="1"/>
</dbReference>
<comment type="caution">
    <text evidence="10">The sequence shown here is derived from an EMBL/GenBank/DDBJ whole genome shotgun (WGS) entry which is preliminary data.</text>
</comment>
<evidence type="ECO:0000313" key="11">
    <source>
        <dbReference type="Proteomes" id="UP001346869"/>
    </source>
</evidence>
<evidence type="ECO:0000256" key="4">
    <source>
        <dbReference type="ARBA" id="ARBA00022490"/>
    </source>
</evidence>
<proteinExistence type="predicted"/>
<feature type="region of interest" description="Disordered" evidence="8">
    <location>
        <begin position="416"/>
        <end position="441"/>
    </location>
</feature>
<evidence type="ECO:0000256" key="7">
    <source>
        <dbReference type="ARBA" id="ARBA00031943"/>
    </source>
</evidence>
<dbReference type="GO" id="GO:0048137">
    <property type="term" value="P:spermatocyte division"/>
    <property type="evidence" value="ECO:0007669"/>
    <property type="project" value="TreeGrafter"/>
</dbReference>
<dbReference type="EMBL" id="JAUZQC010000018">
    <property type="protein sequence ID" value="KAK5855365.1"/>
    <property type="molecule type" value="Genomic_DNA"/>
</dbReference>
<dbReference type="GO" id="GO:0030154">
    <property type="term" value="P:cell differentiation"/>
    <property type="evidence" value="ECO:0007669"/>
    <property type="project" value="UniProtKB-KW"/>
</dbReference>